<dbReference type="EMBL" id="LT960614">
    <property type="protein sequence ID" value="SON54284.1"/>
    <property type="molecule type" value="Genomic_DNA"/>
</dbReference>
<dbReference type="RefSeq" id="WP_099554471.1">
    <property type="nucleotide sequence ID" value="NZ_LT960614.1"/>
</dbReference>
<evidence type="ECO:0000313" key="1">
    <source>
        <dbReference type="EMBL" id="SON54284.1"/>
    </source>
</evidence>
<evidence type="ECO:0000313" key="2">
    <source>
        <dbReference type="Proteomes" id="UP000223606"/>
    </source>
</evidence>
<dbReference type="KEGG" id="hdi:HDIA_0743"/>
<proteinExistence type="predicted"/>
<keyword evidence="2" id="KW-1185">Reference proteome</keyword>
<name>A0A2C9D222_9HYPH</name>
<reference evidence="2" key="1">
    <citation type="submission" date="2017-09" db="EMBL/GenBank/DDBJ databases">
        <title>Genome sequence of Nannocystis excedens DSM 71.</title>
        <authorList>
            <person name="Blom J."/>
        </authorList>
    </citation>
    <scope>NUCLEOTIDE SEQUENCE [LARGE SCALE GENOMIC DNA]</scope>
    <source>
        <strain evidence="2">type strain: E19</strain>
    </source>
</reference>
<sequence>MSDEATIALARGEILSRLDLSKANTSGLLDRIGDFLRERDEQTTQDERDAGERITTAFYIIQIVRSTINSDDPESQPRCELAEGDLNAIKLCLSGSPLPYGSIRSETDEMRRFSAIGKSVGIEHATDIKEMIVDKCVRVKPHSGT</sequence>
<dbReference type="AlphaFoldDB" id="A0A2C9D222"/>
<accession>A0A2C9D222</accession>
<protein>
    <submittedName>
        <fullName evidence="1">Uncharacterized protein</fullName>
    </submittedName>
</protein>
<gene>
    <name evidence="1" type="ORF">HDIA_0743</name>
</gene>
<organism evidence="1 2">
    <name type="scientific">Hartmannibacter diazotrophicus</name>
    <dbReference type="NCBI Taxonomy" id="1482074"/>
    <lineage>
        <taxon>Bacteria</taxon>
        <taxon>Pseudomonadati</taxon>
        <taxon>Pseudomonadota</taxon>
        <taxon>Alphaproteobacteria</taxon>
        <taxon>Hyphomicrobiales</taxon>
        <taxon>Pleomorphomonadaceae</taxon>
        <taxon>Hartmannibacter</taxon>
    </lineage>
</organism>
<dbReference type="Proteomes" id="UP000223606">
    <property type="component" value="Chromosome 1"/>
</dbReference>